<dbReference type="GO" id="GO:0005509">
    <property type="term" value="F:calcium ion binding"/>
    <property type="evidence" value="ECO:0007669"/>
    <property type="project" value="InterPro"/>
</dbReference>
<proteinExistence type="predicted"/>
<evidence type="ECO:0000313" key="3">
    <source>
        <dbReference type="Proteomes" id="UP000193067"/>
    </source>
</evidence>
<dbReference type="SUPFAM" id="SSF48695">
    <property type="entry name" value="Multiheme cytochromes"/>
    <property type="match status" value="1"/>
</dbReference>
<dbReference type="InterPro" id="IPR018247">
    <property type="entry name" value="EF_Hand_1_Ca_BS"/>
</dbReference>
<dbReference type="PROSITE" id="PS50222">
    <property type="entry name" value="EF_HAND_2"/>
    <property type="match status" value="1"/>
</dbReference>
<organism evidence="2 3">
    <name type="scientific">Trametes coccinea (strain BRFM310)</name>
    <name type="common">Pycnoporus coccineus</name>
    <dbReference type="NCBI Taxonomy" id="1353009"/>
    <lineage>
        <taxon>Eukaryota</taxon>
        <taxon>Fungi</taxon>
        <taxon>Dikarya</taxon>
        <taxon>Basidiomycota</taxon>
        <taxon>Agaricomycotina</taxon>
        <taxon>Agaricomycetes</taxon>
        <taxon>Polyporales</taxon>
        <taxon>Polyporaceae</taxon>
        <taxon>Trametes</taxon>
    </lineage>
</organism>
<keyword evidence="3" id="KW-1185">Reference proteome</keyword>
<gene>
    <name evidence="2" type="ORF">PYCCODRAFT_1405235</name>
</gene>
<dbReference type="InterPro" id="IPR036280">
    <property type="entry name" value="Multihaem_cyt_sf"/>
</dbReference>
<dbReference type="AlphaFoldDB" id="A0A1Y2IWQ6"/>
<name>A0A1Y2IWQ6_TRAC3</name>
<feature type="domain" description="EF-hand" evidence="1">
    <location>
        <begin position="465"/>
        <end position="500"/>
    </location>
</feature>
<dbReference type="OrthoDB" id="2122982at2759"/>
<dbReference type="EMBL" id="KZ084092">
    <property type="protein sequence ID" value="OSD05548.1"/>
    <property type="molecule type" value="Genomic_DNA"/>
</dbReference>
<dbReference type="InterPro" id="IPR002048">
    <property type="entry name" value="EF_hand_dom"/>
</dbReference>
<evidence type="ECO:0000259" key="1">
    <source>
        <dbReference type="PROSITE" id="PS50222"/>
    </source>
</evidence>
<dbReference type="Proteomes" id="UP000193067">
    <property type="component" value="Unassembled WGS sequence"/>
</dbReference>
<dbReference type="STRING" id="1353009.A0A1Y2IWQ6"/>
<protein>
    <recommendedName>
        <fullName evidence="1">EF-hand domain-containing protein</fullName>
    </recommendedName>
</protein>
<reference evidence="2 3" key="1">
    <citation type="journal article" date="2015" name="Biotechnol. Biofuels">
        <title>Enhanced degradation of softwood versus hardwood by the white-rot fungus Pycnoporus coccineus.</title>
        <authorList>
            <person name="Couturier M."/>
            <person name="Navarro D."/>
            <person name="Chevret D."/>
            <person name="Henrissat B."/>
            <person name="Piumi F."/>
            <person name="Ruiz-Duenas F.J."/>
            <person name="Martinez A.T."/>
            <person name="Grigoriev I.V."/>
            <person name="Riley R."/>
            <person name="Lipzen A."/>
            <person name="Berrin J.G."/>
            <person name="Master E.R."/>
            <person name="Rosso M.N."/>
        </authorList>
    </citation>
    <scope>NUCLEOTIDE SEQUENCE [LARGE SCALE GENOMIC DNA]</scope>
    <source>
        <strain evidence="2 3">BRFM310</strain>
    </source>
</reference>
<evidence type="ECO:0000313" key="2">
    <source>
        <dbReference type="EMBL" id="OSD05548.1"/>
    </source>
</evidence>
<sequence length="1243" mass="142593">MDIHDSPDEVHPPCVIRSSQSTATLSSSDSSVSDVIPIEDEPIKSRRLSLRTVSIALGRFRMNWNGARNGEFKEDRVISIDTTTAAVAELLSPLASGTEGSARKIAEYGTKALAESLPELLRTLQAIASVHPFIGLAVGAFRVAIELDLKRRENDKKINLLFVEMRDMMTALLKLDDIDDPGCIGATGKTIQEKLQPIIDQVEADILTCANVCDTYAKQSVVARVFSGPRWDAELQQYIKRFEKRRADMQFTIAVHLGMSIDAANRQISMLHEKMDRALSYLQSCVSPEERELVTFIKRKGGREVILKDDRLLLELAQRRSASIYQDSGGRWAGRQDSLDLDELRAALSEDPAISITRNSDAFERKFEMQERELLRIQEIVHEENAHVIKSISSGPHDKIHDNDLHNIWREMRWRGNVKARYFVLAVKDYCLEKLDRLNRNEQTFTDCDRPTRITEQDEWTLEYISVTRLQAIIEAFDDDASGFITISEVNTFTASKPPGWSLLHWMAYWAVGWQMTMTRYVVDIDHILDKMFAIRSHVLPANRRSVERYLDQVWSPITELTTAFRRAERNDVVEDRFRDYVQAEENRLREGLEQARYDIDAADTLQLVTGPGRIEKYLFPLLYLLLQRDYEIMRLATKVVIHKDELWDSSDTLNYVFRAVEDRYINLENLFKQQNLDPAQQFKVFASELFRYRHDPTPLWSIERLREAHYPELHYNDAEEDQFVDPHRLLNHPIEESAVNPLASPQYVETWPDRRATGSIKAILGQWSGFLGDAAMFPSEPMLTLHVHATDTSSNGAQFEAKGTLANGTTYKLTRAKAIGEGEEAVYTFSMQYAARYWPKNFRGRLSDSGRELRGTWTCPGDGSRGTFLFRRLPPELMRFWPLPVDRDIAQKKARALWWFACLAVHGQLRQQTTSLPFLIERQEVRQRFLKFIRARDGQRMLDENELQSLAHCFRSMTPSEARHYYMFYESIRRIAPQHFGISCVNCHDHIYGSRIMCLDCGIRTTVDLCDKPSCREATVGPDRRDDLVSPHLPSHRILKVRRVIHRHREFGKTYRAAQAALIRAEEALADADEVVVAHTPTGHGRSLSARIRTEALVARELSCIGCKSRVSRPCWYCIECDDECFVCIECEDSRSAFLGGHKRVHGIVRVAWPREEATKSADIEWSHSRIDVLETKIDTFQQGSATRFDALDGRLSVLEARSAEFELKLEAMRIASEQRLETLDTRLERIEGLLGALASRL</sequence>
<accession>A0A1Y2IWQ6</accession>
<dbReference type="PROSITE" id="PS00018">
    <property type="entry name" value="EF_HAND_1"/>
    <property type="match status" value="1"/>
</dbReference>